<name>A0A0D7ANU0_9AGAR</name>
<protein>
    <submittedName>
        <fullName evidence="1">Glycoside hydrolase</fullName>
    </submittedName>
</protein>
<dbReference type="Gene3D" id="3.20.20.80">
    <property type="entry name" value="Glycosidases"/>
    <property type="match status" value="1"/>
</dbReference>
<feature type="non-terminal residue" evidence="1">
    <location>
        <position position="1"/>
    </location>
</feature>
<dbReference type="OrthoDB" id="3257981at2759"/>
<accession>A0A0D7ANU0</accession>
<dbReference type="EMBL" id="KN881627">
    <property type="protein sequence ID" value="KIY53227.1"/>
    <property type="molecule type" value="Genomic_DNA"/>
</dbReference>
<dbReference type="Proteomes" id="UP000054144">
    <property type="component" value="Unassembled WGS sequence"/>
</dbReference>
<dbReference type="CDD" id="cd11577">
    <property type="entry name" value="GH71"/>
    <property type="match status" value="1"/>
</dbReference>
<dbReference type="InterPro" id="IPR005197">
    <property type="entry name" value="Glyco_hydro_71"/>
</dbReference>
<proteinExistence type="predicted"/>
<evidence type="ECO:0000313" key="1">
    <source>
        <dbReference type="EMBL" id="KIY53227.1"/>
    </source>
</evidence>
<organism evidence="1 2">
    <name type="scientific">Fistulina hepatica ATCC 64428</name>
    <dbReference type="NCBI Taxonomy" id="1128425"/>
    <lineage>
        <taxon>Eukaryota</taxon>
        <taxon>Fungi</taxon>
        <taxon>Dikarya</taxon>
        <taxon>Basidiomycota</taxon>
        <taxon>Agaricomycotina</taxon>
        <taxon>Agaricomycetes</taxon>
        <taxon>Agaricomycetidae</taxon>
        <taxon>Agaricales</taxon>
        <taxon>Fistulinaceae</taxon>
        <taxon>Fistulina</taxon>
    </lineage>
</organism>
<dbReference type="AlphaFoldDB" id="A0A0D7ANU0"/>
<keyword evidence="2" id="KW-1185">Reference proteome</keyword>
<feature type="non-terminal residue" evidence="1">
    <location>
        <position position="420"/>
    </location>
</feature>
<keyword evidence="1" id="KW-0378">Hydrolase</keyword>
<dbReference type="Pfam" id="PF03659">
    <property type="entry name" value="Glyco_hydro_71"/>
    <property type="match status" value="1"/>
</dbReference>
<reference evidence="1 2" key="1">
    <citation type="journal article" date="2015" name="Fungal Genet. Biol.">
        <title>Evolution of novel wood decay mechanisms in Agaricales revealed by the genome sequences of Fistulina hepatica and Cylindrobasidium torrendii.</title>
        <authorList>
            <person name="Floudas D."/>
            <person name="Held B.W."/>
            <person name="Riley R."/>
            <person name="Nagy L.G."/>
            <person name="Koehler G."/>
            <person name="Ransdell A.S."/>
            <person name="Younus H."/>
            <person name="Chow J."/>
            <person name="Chiniquy J."/>
            <person name="Lipzen A."/>
            <person name="Tritt A."/>
            <person name="Sun H."/>
            <person name="Haridas S."/>
            <person name="LaButti K."/>
            <person name="Ohm R.A."/>
            <person name="Kues U."/>
            <person name="Blanchette R.A."/>
            <person name="Grigoriev I.V."/>
            <person name="Minto R.E."/>
            <person name="Hibbett D.S."/>
        </authorList>
    </citation>
    <scope>NUCLEOTIDE SEQUENCE [LARGE SCALE GENOMIC DNA]</scope>
    <source>
        <strain evidence="1 2">ATCC 64428</strain>
    </source>
</reference>
<dbReference type="GO" id="GO:0051118">
    <property type="term" value="F:glucan endo-1,3-alpha-glucosidase activity"/>
    <property type="evidence" value="ECO:0007669"/>
    <property type="project" value="InterPro"/>
</dbReference>
<evidence type="ECO:0000313" key="2">
    <source>
        <dbReference type="Proteomes" id="UP000054144"/>
    </source>
</evidence>
<gene>
    <name evidence="1" type="ORF">FISHEDRAFT_17387</name>
</gene>
<sequence>YSHTQDLWESDISSIQSMGIDAIALDMGSDDWQPDQVASAYAAASALGTDMKLFISLDFSSVSCDTTTAISLVSDYLSNSNQFMVDNQPMISSYSGECLGGDGWQTIKDSTGGYIMPFISGIEGEFDSWTALDSWLCWGCAFPQGDYSANTDSDEYYIEQLGTKYATTVGPWMFTHYSYKNFYHRGDDFLLNLRWEQLFGMRDNLTFVEMLTWNDYGESSYMGPLNGNQPTDTTWATDYSHTDWADMSKHYITAFKTGTYPSVDTDVIYYWARPHSKSAIATEDSLPSPTDGDWAVDYMWAAIFATADASVTLTIGDSTQTFDNVTAGVNTLRIPLATGQISVSMTRDGSTIIDKTDTNFTYTGDTTELYNFNAYVSSASSGDSSSNASSSSAVAVSATAVAVSSAAAASSSASVSISIG</sequence>